<evidence type="ECO:0000259" key="3">
    <source>
        <dbReference type="Pfam" id="PF13719"/>
    </source>
</evidence>
<dbReference type="InterPro" id="IPR021834">
    <property type="entry name" value="DUF3426"/>
</dbReference>
<name>A0A1I1PW46_9GAMM</name>
<evidence type="ECO:0000313" key="5">
    <source>
        <dbReference type="Proteomes" id="UP000198611"/>
    </source>
</evidence>
<organism evidence="4 5">
    <name type="scientific">Thiohalospira halophila DSM 15071</name>
    <dbReference type="NCBI Taxonomy" id="1123397"/>
    <lineage>
        <taxon>Bacteria</taxon>
        <taxon>Pseudomonadati</taxon>
        <taxon>Pseudomonadota</taxon>
        <taxon>Gammaproteobacteria</taxon>
        <taxon>Thiohalospirales</taxon>
        <taxon>Thiohalospiraceae</taxon>
        <taxon>Thiohalospira</taxon>
    </lineage>
</organism>
<dbReference type="STRING" id="1123397.SAMN05660831_00825"/>
<dbReference type="NCBIfam" id="TIGR02098">
    <property type="entry name" value="MJ0042_CXXC"/>
    <property type="match status" value="1"/>
</dbReference>
<dbReference type="Pfam" id="PF11906">
    <property type="entry name" value="DUF3426"/>
    <property type="match status" value="1"/>
</dbReference>
<sequence length="254" mass="28011">MYTQCPNCHSYFRVTAEQLRAAEGRVRCGVCDTVFDALEHLEEALPRTEPDPEAAAAPPEPEAEPETSPDSEPVPRRPQEPSGTRDQRKQPLAAHGRGGRLAATTGWLVGSLLLLALFPVQFLYFERNALAASYPELRPTLEQLCAVADCRVEPQRDPAAFDIAGREIRAHPEREGALRVTAELVNNADYAQPLPFLHLLLSDRNNQPLAAGRFEPTDYHAAPPERLPPGEAASVELDIPDPGPEAVNFRFQLR</sequence>
<protein>
    <submittedName>
        <fullName evidence="4">MJ0042 family finger-like domain-containing protein</fullName>
    </submittedName>
</protein>
<reference evidence="4 5" key="1">
    <citation type="submission" date="2016-10" db="EMBL/GenBank/DDBJ databases">
        <authorList>
            <person name="de Groot N.N."/>
        </authorList>
    </citation>
    <scope>NUCLEOTIDE SEQUENCE [LARGE SCALE GENOMIC DNA]</scope>
    <source>
        <strain evidence="4 5">HL3</strain>
    </source>
</reference>
<feature type="transmembrane region" description="Helical" evidence="2">
    <location>
        <begin position="107"/>
        <end position="125"/>
    </location>
</feature>
<accession>A0A1I1PW46</accession>
<feature type="region of interest" description="Disordered" evidence="1">
    <location>
        <begin position="214"/>
        <end position="233"/>
    </location>
</feature>
<keyword evidence="2" id="KW-0472">Membrane</keyword>
<keyword evidence="2" id="KW-1133">Transmembrane helix</keyword>
<keyword evidence="2" id="KW-0812">Transmembrane</keyword>
<evidence type="ECO:0000313" key="4">
    <source>
        <dbReference type="EMBL" id="SFD14079.1"/>
    </source>
</evidence>
<feature type="compositionally biased region" description="Basic and acidic residues" evidence="1">
    <location>
        <begin position="73"/>
        <end position="89"/>
    </location>
</feature>
<evidence type="ECO:0000256" key="2">
    <source>
        <dbReference type="SAM" id="Phobius"/>
    </source>
</evidence>
<dbReference type="EMBL" id="FOMJ01000002">
    <property type="protein sequence ID" value="SFD14079.1"/>
    <property type="molecule type" value="Genomic_DNA"/>
</dbReference>
<proteinExistence type="predicted"/>
<gene>
    <name evidence="4" type="ORF">SAMN05660831_00825</name>
</gene>
<evidence type="ECO:0000256" key="1">
    <source>
        <dbReference type="SAM" id="MobiDB-lite"/>
    </source>
</evidence>
<dbReference type="Pfam" id="PF13719">
    <property type="entry name" value="Zn_ribbon_5"/>
    <property type="match status" value="1"/>
</dbReference>
<feature type="region of interest" description="Disordered" evidence="1">
    <location>
        <begin position="44"/>
        <end position="97"/>
    </location>
</feature>
<feature type="domain" description="Zinc finger/thioredoxin putative" evidence="3">
    <location>
        <begin position="1"/>
        <end position="37"/>
    </location>
</feature>
<dbReference type="InterPro" id="IPR011723">
    <property type="entry name" value="Znf/thioredoxin_put"/>
</dbReference>
<dbReference type="OrthoDB" id="6717714at2"/>
<dbReference type="AlphaFoldDB" id="A0A1I1PW46"/>
<dbReference type="RefSeq" id="WP_093427502.1">
    <property type="nucleotide sequence ID" value="NZ_FOMJ01000002.1"/>
</dbReference>
<dbReference type="Proteomes" id="UP000198611">
    <property type="component" value="Unassembled WGS sequence"/>
</dbReference>
<keyword evidence="5" id="KW-1185">Reference proteome</keyword>